<evidence type="ECO:0000313" key="1">
    <source>
        <dbReference type="EMBL" id="KAK3948605.1"/>
    </source>
</evidence>
<dbReference type="Proteomes" id="UP001303222">
    <property type="component" value="Unassembled WGS sequence"/>
</dbReference>
<reference evidence="1" key="1">
    <citation type="journal article" date="2023" name="Mol. Phylogenet. Evol.">
        <title>Genome-scale phylogeny and comparative genomics of the fungal order Sordariales.</title>
        <authorList>
            <person name="Hensen N."/>
            <person name="Bonometti L."/>
            <person name="Westerberg I."/>
            <person name="Brannstrom I.O."/>
            <person name="Guillou S."/>
            <person name="Cros-Aarteil S."/>
            <person name="Calhoun S."/>
            <person name="Haridas S."/>
            <person name="Kuo A."/>
            <person name="Mondo S."/>
            <person name="Pangilinan J."/>
            <person name="Riley R."/>
            <person name="LaButti K."/>
            <person name="Andreopoulos B."/>
            <person name="Lipzen A."/>
            <person name="Chen C."/>
            <person name="Yan M."/>
            <person name="Daum C."/>
            <person name="Ng V."/>
            <person name="Clum A."/>
            <person name="Steindorff A."/>
            <person name="Ohm R.A."/>
            <person name="Martin F."/>
            <person name="Silar P."/>
            <person name="Natvig D.O."/>
            <person name="Lalanne C."/>
            <person name="Gautier V."/>
            <person name="Ament-Velasquez S.L."/>
            <person name="Kruys A."/>
            <person name="Hutchinson M.I."/>
            <person name="Powell A.J."/>
            <person name="Barry K."/>
            <person name="Miller A.N."/>
            <person name="Grigoriev I.V."/>
            <person name="Debuchy R."/>
            <person name="Gladieux P."/>
            <person name="Hiltunen Thoren M."/>
            <person name="Johannesson H."/>
        </authorList>
    </citation>
    <scope>NUCLEOTIDE SEQUENCE</scope>
    <source>
        <strain evidence="1">CBS 626.80</strain>
    </source>
</reference>
<reference evidence="1" key="2">
    <citation type="submission" date="2023-06" db="EMBL/GenBank/DDBJ databases">
        <authorList>
            <consortium name="Lawrence Berkeley National Laboratory"/>
            <person name="Mondo S.J."/>
            <person name="Hensen N."/>
            <person name="Bonometti L."/>
            <person name="Westerberg I."/>
            <person name="Brannstrom I.O."/>
            <person name="Guillou S."/>
            <person name="Cros-Aarteil S."/>
            <person name="Calhoun S."/>
            <person name="Haridas S."/>
            <person name="Kuo A."/>
            <person name="Pangilinan J."/>
            <person name="Riley R."/>
            <person name="Labutti K."/>
            <person name="Andreopoulos B."/>
            <person name="Lipzen A."/>
            <person name="Chen C."/>
            <person name="Yanf M."/>
            <person name="Daum C."/>
            <person name="Ng V."/>
            <person name="Clum A."/>
            <person name="Steindorff A."/>
            <person name="Ohm R."/>
            <person name="Martin F."/>
            <person name="Silar P."/>
            <person name="Natvig D."/>
            <person name="Lalanne C."/>
            <person name="Gautier V."/>
            <person name="Ament-Velasquez S.L."/>
            <person name="Kruys A."/>
            <person name="Hutchinson M.I."/>
            <person name="Powell A.J."/>
            <person name="Barry K."/>
            <person name="Miller A.N."/>
            <person name="Grigoriev I.V."/>
            <person name="Debuchy R."/>
            <person name="Gladieux P."/>
            <person name="Thoren M.H."/>
            <person name="Johannesson H."/>
        </authorList>
    </citation>
    <scope>NUCLEOTIDE SEQUENCE</scope>
    <source>
        <strain evidence="1">CBS 626.80</strain>
    </source>
</reference>
<evidence type="ECO:0000313" key="2">
    <source>
        <dbReference type="Proteomes" id="UP001303222"/>
    </source>
</evidence>
<proteinExistence type="predicted"/>
<sequence>MCLACPADLPSQDWLHGTKIHEPNSLHCQGSLEYKGWLLERRTRLYYTTDILRHQVTG</sequence>
<comment type="caution">
    <text evidence="1">The sequence shown here is derived from an EMBL/GenBank/DDBJ whole genome shotgun (WGS) entry which is preliminary data.</text>
</comment>
<organism evidence="1 2">
    <name type="scientific">Pseudoneurospora amorphoporcata</name>
    <dbReference type="NCBI Taxonomy" id="241081"/>
    <lineage>
        <taxon>Eukaryota</taxon>
        <taxon>Fungi</taxon>
        <taxon>Dikarya</taxon>
        <taxon>Ascomycota</taxon>
        <taxon>Pezizomycotina</taxon>
        <taxon>Sordariomycetes</taxon>
        <taxon>Sordariomycetidae</taxon>
        <taxon>Sordariales</taxon>
        <taxon>Sordariaceae</taxon>
        <taxon>Pseudoneurospora</taxon>
    </lineage>
</organism>
<dbReference type="EMBL" id="MU859255">
    <property type="protein sequence ID" value="KAK3948605.1"/>
    <property type="molecule type" value="Genomic_DNA"/>
</dbReference>
<accession>A0AAN6SCI6</accession>
<keyword evidence="2" id="KW-1185">Reference proteome</keyword>
<name>A0AAN6SCI6_9PEZI</name>
<dbReference type="AlphaFoldDB" id="A0AAN6SCI6"/>
<gene>
    <name evidence="1" type="ORF">QBC32DRAFT_351219</name>
</gene>
<protein>
    <submittedName>
        <fullName evidence="1">Uncharacterized protein</fullName>
    </submittedName>
</protein>